<accession>A0A0F7IJ40</accession>
<dbReference type="HOGENOM" id="CLU_2949125_0_0_2"/>
<dbReference type="Proteomes" id="UP000034723">
    <property type="component" value="Chromosome"/>
</dbReference>
<organism evidence="1 2">
    <name type="scientific">Geoglobus ahangari</name>
    <dbReference type="NCBI Taxonomy" id="113653"/>
    <lineage>
        <taxon>Archaea</taxon>
        <taxon>Methanobacteriati</taxon>
        <taxon>Methanobacteriota</taxon>
        <taxon>Archaeoglobi</taxon>
        <taxon>Archaeoglobales</taxon>
        <taxon>Archaeoglobaceae</taxon>
        <taxon>Geoglobus</taxon>
    </lineage>
</organism>
<dbReference type="AlphaFoldDB" id="A0A0F7IJ40"/>
<dbReference type="STRING" id="113653.GAH_00410"/>
<proteinExistence type="predicted"/>
<reference evidence="1 2" key="1">
    <citation type="submission" date="2015-04" db="EMBL/GenBank/DDBJ databases">
        <title>The complete genome sequence of the hyperthermophilic, obligate iron-reducing archaeon Geoglobus ahangari strain 234T.</title>
        <authorList>
            <person name="Manzella M.P."/>
            <person name="Holmes D.E."/>
            <person name="Rocheleau J.M."/>
            <person name="Chung A."/>
            <person name="Reguera G."/>
            <person name="Kashefi K."/>
        </authorList>
    </citation>
    <scope>NUCLEOTIDE SEQUENCE [LARGE SCALE GENOMIC DNA]</scope>
    <source>
        <strain evidence="1 2">234</strain>
    </source>
</reference>
<evidence type="ECO:0000313" key="2">
    <source>
        <dbReference type="Proteomes" id="UP000034723"/>
    </source>
</evidence>
<dbReference type="RefSeq" id="WP_048094457.1">
    <property type="nucleotide sequence ID" value="NZ_CP011267.1"/>
</dbReference>
<dbReference type="GeneID" id="24802994"/>
<sequence length="60" mass="6793">MVIFRFVEDGKEVEVDAERAVEYASKLYESGMVLLYDNSAIRPEEAADKEVVEVMGFVCD</sequence>
<keyword evidence="2" id="KW-1185">Reference proteome</keyword>
<dbReference type="EMBL" id="CP011267">
    <property type="protein sequence ID" value="AKG92238.1"/>
    <property type="molecule type" value="Genomic_DNA"/>
</dbReference>
<protein>
    <submittedName>
        <fullName evidence="1">Uncharacterized protein</fullName>
    </submittedName>
</protein>
<gene>
    <name evidence="1" type="ORF">GAH_00410</name>
</gene>
<dbReference type="KEGG" id="gah:GAH_00410"/>
<name>A0A0F7IJ40_9EURY</name>
<dbReference type="InParanoid" id="A0A0F7IJ40"/>
<evidence type="ECO:0000313" key="1">
    <source>
        <dbReference type="EMBL" id="AKG92238.1"/>
    </source>
</evidence>